<accession>A0AAD7EAG7</accession>
<proteinExistence type="predicted"/>
<protein>
    <submittedName>
        <fullName evidence="2">Uncharacterized protein</fullName>
    </submittedName>
</protein>
<sequence>MSPLTAYQQVDCQNQTPDSTVHAEQQRSMSMPGAAFIDSTSVIDLSHVAKVKGVVSNANIPLPTLAGTILKKSLPNFSYLSASEWSIDVKEDGVKKLVEEVDCISQIYESLMKLNSVGLPLQLSQVCAGRV</sequence>
<keyword evidence="3" id="KW-1185">Reference proteome</keyword>
<feature type="region of interest" description="Disordered" evidence="1">
    <location>
        <begin position="1"/>
        <end position="20"/>
    </location>
</feature>
<evidence type="ECO:0000313" key="3">
    <source>
        <dbReference type="Proteomes" id="UP001218218"/>
    </source>
</evidence>
<dbReference type="EMBL" id="JARIHO010000095">
    <property type="protein sequence ID" value="KAJ7305660.1"/>
    <property type="molecule type" value="Genomic_DNA"/>
</dbReference>
<name>A0AAD7EAG7_9AGAR</name>
<comment type="caution">
    <text evidence="2">The sequence shown here is derived from an EMBL/GenBank/DDBJ whole genome shotgun (WGS) entry which is preliminary data.</text>
</comment>
<organism evidence="2 3">
    <name type="scientific">Mycena albidolilacea</name>
    <dbReference type="NCBI Taxonomy" id="1033008"/>
    <lineage>
        <taxon>Eukaryota</taxon>
        <taxon>Fungi</taxon>
        <taxon>Dikarya</taxon>
        <taxon>Basidiomycota</taxon>
        <taxon>Agaricomycotina</taxon>
        <taxon>Agaricomycetes</taxon>
        <taxon>Agaricomycetidae</taxon>
        <taxon>Agaricales</taxon>
        <taxon>Marasmiineae</taxon>
        <taxon>Mycenaceae</taxon>
        <taxon>Mycena</taxon>
    </lineage>
</organism>
<gene>
    <name evidence="2" type="ORF">DFH08DRAFT_976212</name>
</gene>
<dbReference type="AlphaFoldDB" id="A0AAD7EAG7"/>
<evidence type="ECO:0000256" key="1">
    <source>
        <dbReference type="SAM" id="MobiDB-lite"/>
    </source>
</evidence>
<dbReference type="Proteomes" id="UP001218218">
    <property type="component" value="Unassembled WGS sequence"/>
</dbReference>
<reference evidence="2" key="1">
    <citation type="submission" date="2023-03" db="EMBL/GenBank/DDBJ databases">
        <title>Massive genome expansion in bonnet fungi (Mycena s.s.) driven by repeated elements and novel gene families across ecological guilds.</title>
        <authorList>
            <consortium name="Lawrence Berkeley National Laboratory"/>
            <person name="Harder C.B."/>
            <person name="Miyauchi S."/>
            <person name="Viragh M."/>
            <person name="Kuo A."/>
            <person name="Thoen E."/>
            <person name="Andreopoulos B."/>
            <person name="Lu D."/>
            <person name="Skrede I."/>
            <person name="Drula E."/>
            <person name="Henrissat B."/>
            <person name="Morin E."/>
            <person name="Kohler A."/>
            <person name="Barry K."/>
            <person name="LaButti K."/>
            <person name="Morin E."/>
            <person name="Salamov A."/>
            <person name="Lipzen A."/>
            <person name="Mereny Z."/>
            <person name="Hegedus B."/>
            <person name="Baldrian P."/>
            <person name="Stursova M."/>
            <person name="Weitz H."/>
            <person name="Taylor A."/>
            <person name="Grigoriev I.V."/>
            <person name="Nagy L.G."/>
            <person name="Martin F."/>
            <person name="Kauserud H."/>
        </authorList>
    </citation>
    <scope>NUCLEOTIDE SEQUENCE</scope>
    <source>
        <strain evidence="2">CBHHK002</strain>
    </source>
</reference>
<evidence type="ECO:0000313" key="2">
    <source>
        <dbReference type="EMBL" id="KAJ7305660.1"/>
    </source>
</evidence>